<protein>
    <submittedName>
        <fullName evidence="1">Uncharacterized protein</fullName>
    </submittedName>
</protein>
<reference evidence="1 2" key="1">
    <citation type="journal article" date="2022" name="Hortic Res">
        <title>A haplotype resolved chromosomal level avocado genome allows analysis of novel avocado genes.</title>
        <authorList>
            <person name="Nath O."/>
            <person name="Fletcher S.J."/>
            <person name="Hayward A."/>
            <person name="Shaw L.M."/>
            <person name="Masouleh A.K."/>
            <person name="Furtado A."/>
            <person name="Henry R.J."/>
            <person name="Mitter N."/>
        </authorList>
    </citation>
    <scope>NUCLEOTIDE SEQUENCE [LARGE SCALE GENOMIC DNA]</scope>
    <source>
        <strain evidence="2">cv. Hass</strain>
    </source>
</reference>
<dbReference type="Proteomes" id="UP001234297">
    <property type="component" value="Chromosome 7"/>
</dbReference>
<organism evidence="1 2">
    <name type="scientific">Persea americana</name>
    <name type="common">Avocado</name>
    <dbReference type="NCBI Taxonomy" id="3435"/>
    <lineage>
        <taxon>Eukaryota</taxon>
        <taxon>Viridiplantae</taxon>
        <taxon>Streptophyta</taxon>
        <taxon>Embryophyta</taxon>
        <taxon>Tracheophyta</taxon>
        <taxon>Spermatophyta</taxon>
        <taxon>Magnoliopsida</taxon>
        <taxon>Magnoliidae</taxon>
        <taxon>Laurales</taxon>
        <taxon>Lauraceae</taxon>
        <taxon>Persea</taxon>
    </lineage>
</organism>
<keyword evidence="2" id="KW-1185">Reference proteome</keyword>
<evidence type="ECO:0000313" key="2">
    <source>
        <dbReference type="Proteomes" id="UP001234297"/>
    </source>
</evidence>
<gene>
    <name evidence="1" type="ORF">MRB53_021986</name>
</gene>
<dbReference type="EMBL" id="CM056815">
    <property type="protein sequence ID" value="KAJ8628663.1"/>
    <property type="molecule type" value="Genomic_DNA"/>
</dbReference>
<comment type="caution">
    <text evidence="1">The sequence shown here is derived from an EMBL/GenBank/DDBJ whole genome shotgun (WGS) entry which is preliminary data.</text>
</comment>
<name>A0ACC2L6I0_PERAE</name>
<evidence type="ECO:0000313" key="1">
    <source>
        <dbReference type="EMBL" id="KAJ8628663.1"/>
    </source>
</evidence>
<sequence>MEENSNPCPDSNTHTANSSSSNNRNQATDHLHLLNKTSHKISKSHHHLHLNHTSHNSSSNNQQQQQQQPPVYNIDKSDFRQLVQKLTSSPSPPPPPPTNPSSRLHRIRPPPLAHVTNACPPPPLLNDAGGGIQDGLSRSPFSPLPPFPTVSIAAESPISAYLRYLRSSAPTSADADPRRSHNPSSLQPMSSSSAAASPFLLSPGLPVPSPRWKDM</sequence>
<proteinExistence type="predicted"/>
<accession>A0ACC2L6I0</accession>